<dbReference type="CDD" id="cd00609">
    <property type="entry name" value="AAT_like"/>
    <property type="match status" value="1"/>
</dbReference>
<evidence type="ECO:0000256" key="3">
    <source>
        <dbReference type="ARBA" id="ARBA00022679"/>
    </source>
</evidence>
<keyword evidence="3" id="KW-0808">Transferase</keyword>
<evidence type="ECO:0000313" key="6">
    <source>
        <dbReference type="Proteomes" id="UP001299235"/>
    </source>
</evidence>
<evidence type="ECO:0000256" key="1">
    <source>
        <dbReference type="ARBA" id="ARBA00001933"/>
    </source>
</evidence>
<protein>
    <submittedName>
        <fullName evidence="5">Aminotransferase class I/II-fold pyridoxal phosphate-dependent enzyme</fullName>
    </submittedName>
</protein>
<dbReference type="InterPro" id="IPR004839">
    <property type="entry name" value="Aminotransferase_I/II_large"/>
</dbReference>
<dbReference type="GO" id="GO:0008483">
    <property type="term" value="F:transaminase activity"/>
    <property type="evidence" value="ECO:0007669"/>
    <property type="project" value="UniProtKB-KW"/>
</dbReference>
<dbReference type="PANTHER" id="PTHR42832">
    <property type="entry name" value="AMINO ACID AMINOTRANSFERASE"/>
    <property type="match status" value="1"/>
</dbReference>
<dbReference type="InterPro" id="IPR015421">
    <property type="entry name" value="PyrdxlP-dep_Trfase_major"/>
</dbReference>
<comment type="caution">
    <text evidence="5">The sequence shown here is derived from an EMBL/GenBank/DDBJ whole genome shotgun (WGS) entry which is preliminary data.</text>
</comment>
<keyword evidence="6" id="KW-1185">Reference proteome</keyword>
<name>A0ABS8EUT8_9FIRM</name>
<dbReference type="PANTHER" id="PTHR42832:SF3">
    <property type="entry name" value="L-GLUTAMINE--4-(METHYLSULFANYL)-2-OXOBUTANOATE AMINOTRANSFERASE"/>
    <property type="match status" value="1"/>
</dbReference>
<gene>
    <name evidence="5" type="ORF">LKD42_02920</name>
</gene>
<dbReference type="InterPro" id="IPR050881">
    <property type="entry name" value="LL-DAP_aminotransferase"/>
</dbReference>
<dbReference type="InterPro" id="IPR015422">
    <property type="entry name" value="PyrdxlP-dep_Trfase_small"/>
</dbReference>
<dbReference type="RefSeq" id="WP_248834784.1">
    <property type="nucleotide sequence ID" value="NZ_JAJEQE010000005.1"/>
</dbReference>
<keyword evidence="2 5" id="KW-0032">Aminotransferase</keyword>
<evidence type="ECO:0000259" key="4">
    <source>
        <dbReference type="Pfam" id="PF00155"/>
    </source>
</evidence>
<evidence type="ECO:0000313" key="5">
    <source>
        <dbReference type="EMBL" id="MCC2148212.1"/>
    </source>
</evidence>
<dbReference type="EMBL" id="JAJEQE010000005">
    <property type="protein sequence ID" value="MCC2148212.1"/>
    <property type="molecule type" value="Genomic_DNA"/>
</dbReference>
<dbReference type="InterPro" id="IPR015424">
    <property type="entry name" value="PyrdxlP-dep_Trfase"/>
</dbReference>
<proteinExistence type="predicted"/>
<organism evidence="5 6">
    <name type="scientific">Hominisplanchenecus faecis</name>
    <dbReference type="NCBI Taxonomy" id="2885351"/>
    <lineage>
        <taxon>Bacteria</taxon>
        <taxon>Bacillati</taxon>
        <taxon>Bacillota</taxon>
        <taxon>Clostridia</taxon>
        <taxon>Lachnospirales</taxon>
        <taxon>Lachnospiraceae</taxon>
        <taxon>Hominisplanchenecus</taxon>
    </lineage>
</organism>
<reference evidence="5 6" key="1">
    <citation type="submission" date="2021-10" db="EMBL/GenBank/DDBJ databases">
        <title>Anaerobic single-cell dispensing facilitates the cultivation of human gut bacteria.</title>
        <authorList>
            <person name="Afrizal A."/>
        </authorList>
    </citation>
    <scope>NUCLEOTIDE SEQUENCE [LARGE SCALE GENOMIC DNA]</scope>
    <source>
        <strain evidence="5 6">CLA-AA-H246</strain>
    </source>
</reference>
<dbReference type="Gene3D" id="3.40.640.10">
    <property type="entry name" value="Type I PLP-dependent aspartate aminotransferase-like (Major domain)"/>
    <property type="match status" value="1"/>
</dbReference>
<dbReference type="Proteomes" id="UP001299235">
    <property type="component" value="Unassembled WGS sequence"/>
</dbReference>
<dbReference type="Pfam" id="PF00155">
    <property type="entry name" value="Aminotran_1_2"/>
    <property type="match status" value="1"/>
</dbReference>
<sequence length="393" mass="43430">MEFEFSKKADSFQAGIFAILNEKKEEMVKAGKKVYNLSVGTPDFKPAPHIMEAVSEAAKDPENYKYALTDRPFLLEAVQNFYKRRFGVSIEPEEIMTINGSQEGMAHIAWALCNPGDVVLTPNPGYPIFSIGPSLCGADVRTYPLYRENGFLPKLSDIPEETAKAAKYMLVSYPLNPVCATANDAFYEELIAFAKKYNIIILHDNAYSDIIYGGREGKSFLSYEGAKEVGVEFYSLSKSYNLTGARISFVIGNQKIVDKFRSVRTQFDYGVFLPIQYGAAAALNGPQDAVLAQCEEYERRNQAFCGGLRSIGWDVPDSEGTMFVWAPVPKGHGTSEEFCMELMEKTGLIGVPGSSFGSLGEGFMRFALVEPVPVMQEIVKAIAESGLLKRKGE</sequence>
<accession>A0ABS8EUT8</accession>
<dbReference type="SUPFAM" id="SSF53383">
    <property type="entry name" value="PLP-dependent transferases"/>
    <property type="match status" value="1"/>
</dbReference>
<comment type="cofactor">
    <cofactor evidence="1">
        <name>pyridoxal 5'-phosphate</name>
        <dbReference type="ChEBI" id="CHEBI:597326"/>
    </cofactor>
</comment>
<dbReference type="Gene3D" id="3.90.1150.10">
    <property type="entry name" value="Aspartate Aminotransferase, domain 1"/>
    <property type="match status" value="1"/>
</dbReference>
<feature type="domain" description="Aminotransferase class I/classII large" evidence="4">
    <location>
        <begin position="33"/>
        <end position="379"/>
    </location>
</feature>
<evidence type="ECO:0000256" key="2">
    <source>
        <dbReference type="ARBA" id="ARBA00022576"/>
    </source>
</evidence>